<keyword evidence="9" id="KW-0472">Membrane</keyword>
<proteinExistence type="predicted"/>
<evidence type="ECO:0000256" key="9">
    <source>
        <dbReference type="ARBA" id="ARBA00023136"/>
    </source>
</evidence>
<dbReference type="EC" id="2.7.13.3" evidence="3"/>
<dbReference type="EMBL" id="UOEJ01000063">
    <property type="protein sequence ID" value="VAV94742.1"/>
    <property type="molecule type" value="Genomic_DNA"/>
</dbReference>
<evidence type="ECO:0000256" key="6">
    <source>
        <dbReference type="ARBA" id="ARBA00022692"/>
    </source>
</evidence>
<dbReference type="InterPro" id="IPR005467">
    <property type="entry name" value="His_kinase_dom"/>
</dbReference>
<evidence type="ECO:0000256" key="5">
    <source>
        <dbReference type="ARBA" id="ARBA00022679"/>
    </source>
</evidence>
<dbReference type="InterPro" id="IPR050428">
    <property type="entry name" value="TCS_sensor_his_kinase"/>
</dbReference>
<dbReference type="InterPro" id="IPR003594">
    <property type="entry name" value="HATPase_dom"/>
</dbReference>
<dbReference type="GO" id="GO:0000160">
    <property type="term" value="P:phosphorelay signal transduction system"/>
    <property type="evidence" value="ECO:0007669"/>
    <property type="project" value="TreeGrafter"/>
</dbReference>
<dbReference type="InterPro" id="IPR036890">
    <property type="entry name" value="HATPase_C_sf"/>
</dbReference>
<dbReference type="SMART" id="SM00387">
    <property type="entry name" value="HATPase_c"/>
    <property type="match status" value="1"/>
</dbReference>
<keyword evidence="5" id="KW-0808">Transferase</keyword>
<accession>A0A3B0RT96</accession>
<keyword evidence="4" id="KW-0597">Phosphoprotein</keyword>
<name>A0A3B0RT96_9ZZZZ</name>
<dbReference type="SUPFAM" id="SSF55874">
    <property type="entry name" value="ATPase domain of HSP90 chaperone/DNA topoisomerase II/histidine kinase"/>
    <property type="match status" value="1"/>
</dbReference>
<dbReference type="GO" id="GO:0005886">
    <property type="term" value="C:plasma membrane"/>
    <property type="evidence" value="ECO:0007669"/>
    <property type="project" value="TreeGrafter"/>
</dbReference>
<sequence length="87" mass="9349">RVEISCLREGEQILIQVTDDGPGIDKQVRSSVFMRGERLDEDKPGTGLGLSIVKDLSGLYGGSITLSDNDPHGLVARLCLPAVILFP</sequence>
<dbReference type="PRINTS" id="PR00344">
    <property type="entry name" value="BCTRLSENSOR"/>
</dbReference>
<evidence type="ECO:0000256" key="8">
    <source>
        <dbReference type="ARBA" id="ARBA00022989"/>
    </source>
</evidence>
<evidence type="ECO:0000256" key="4">
    <source>
        <dbReference type="ARBA" id="ARBA00022553"/>
    </source>
</evidence>
<dbReference type="GO" id="GO:0004673">
    <property type="term" value="F:protein histidine kinase activity"/>
    <property type="evidence" value="ECO:0007669"/>
    <property type="project" value="UniProtKB-EC"/>
</dbReference>
<feature type="non-terminal residue" evidence="11">
    <location>
        <position position="1"/>
    </location>
</feature>
<evidence type="ECO:0000259" key="10">
    <source>
        <dbReference type="PROSITE" id="PS50109"/>
    </source>
</evidence>
<comment type="subcellular location">
    <subcellularLocation>
        <location evidence="2">Membrane</location>
    </subcellularLocation>
</comment>
<evidence type="ECO:0000313" key="11">
    <source>
        <dbReference type="EMBL" id="VAV94742.1"/>
    </source>
</evidence>
<comment type="catalytic activity">
    <reaction evidence="1">
        <text>ATP + protein L-histidine = ADP + protein N-phospho-L-histidine.</text>
        <dbReference type="EC" id="2.7.13.3"/>
    </reaction>
</comment>
<dbReference type="Pfam" id="PF02518">
    <property type="entry name" value="HATPase_c"/>
    <property type="match status" value="1"/>
</dbReference>
<dbReference type="PANTHER" id="PTHR45436">
    <property type="entry name" value="SENSOR HISTIDINE KINASE YKOH"/>
    <property type="match status" value="1"/>
</dbReference>
<dbReference type="AlphaFoldDB" id="A0A3B0RT96"/>
<dbReference type="PANTHER" id="PTHR45436:SF5">
    <property type="entry name" value="SENSOR HISTIDINE KINASE TRCS"/>
    <property type="match status" value="1"/>
</dbReference>
<evidence type="ECO:0000256" key="2">
    <source>
        <dbReference type="ARBA" id="ARBA00004370"/>
    </source>
</evidence>
<gene>
    <name evidence="11" type="ORF">MNBD_ALPHA01-633</name>
</gene>
<dbReference type="Gene3D" id="3.30.565.10">
    <property type="entry name" value="Histidine kinase-like ATPase, C-terminal domain"/>
    <property type="match status" value="1"/>
</dbReference>
<dbReference type="InterPro" id="IPR004358">
    <property type="entry name" value="Sig_transdc_His_kin-like_C"/>
</dbReference>
<reference evidence="11" key="1">
    <citation type="submission" date="2018-06" db="EMBL/GenBank/DDBJ databases">
        <authorList>
            <person name="Zhirakovskaya E."/>
        </authorList>
    </citation>
    <scope>NUCLEOTIDE SEQUENCE</scope>
</reference>
<evidence type="ECO:0000256" key="3">
    <source>
        <dbReference type="ARBA" id="ARBA00012438"/>
    </source>
</evidence>
<feature type="domain" description="Histidine kinase" evidence="10">
    <location>
        <begin position="1"/>
        <end position="84"/>
    </location>
</feature>
<protein>
    <recommendedName>
        <fullName evidence="3">histidine kinase</fullName>
        <ecNumber evidence="3">2.7.13.3</ecNumber>
    </recommendedName>
</protein>
<organism evidence="11">
    <name type="scientific">hydrothermal vent metagenome</name>
    <dbReference type="NCBI Taxonomy" id="652676"/>
    <lineage>
        <taxon>unclassified sequences</taxon>
        <taxon>metagenomes</taxon>
        <taxon>ecological metagenomes</taxon>
    </lineage>
</organism>
<evidence type="ECO:0000256" key="1">
    <source>
        <dbReference type="ARBA" id="ARBA00000085"/>
    </source>
</evidence>
<keyword evidence="8" id="KW-1133">Transmembrane helix</keyword>
<keyword evidence="6" id="KW-0812">Transmembrane</keyword>
<dbReference type="PROSITE" id="PS50109">
    <property type="entry name" value="HIS_KIN"/>
    <property type="match status" value="1"/>
</dbReference>
<keyword evidence="7" id="KW-0418">Kinase</keyword>
<evidence type="ECO:0000256" key="7">
    <source>
        <dbReference type="ARBA" id="ARBA00022777"/>
    </source>
</evidence>